<keyword evidence="2" id="KW-1185">Reference proteome</keyword>
<dbReference type="OrthoDB" id="4489167at2759"/>
<gene>
    <name evidence="1" type="ORF">BO88DRAFT_378973</name>
</gene>
<dbReference type="EMBL" id="KZ821614">
    <property type="protein sequence ID" value="PYH75052.1"/>
    <property type="molecule type" value="Genomic_DNA"/>
</dbReference>
<dbReference type="RefSeq" id="XP_025568846.1">
    <property type="nucleotide sequence ID" value="XM_025704459.1"/>
</dbReference>
<evidence type="ECO:0000313" key="2">
    <source>
        <dbReference type="Proteomes" id="UP000248405"/>
    </source>
</evidence>
<reference evidence="1" key="1">
    <citation type="submission" date="2016-12" db="EMBL/GenBank/DDBJ databases">
        <title>The genomes of Aspergillus section Nigri reveals drivers in fungal speciation.</title>
        <authorList>
            <consortium name="DOE Joint Genome Institute"/>
            <person name="Vesth T.C."/>
            <person name="Nybo J."/>
            <person name="Theobald S."/>
            <person name="Brandl J."/>
            <person name="Frisvad J.C."/>
            <person name="Nielsen K.F."/>
            <person name="Lyhne E.K."/>
            <person name="Kogle M.E."/>
            <person name="Kuo A."/>
            <person name="Riley R."/>
            <person name="Clum A."/>
            <person name="Nolan M."/>
            <person name="Lipzen A."/>
            <person name="Salamov A."/>
            <person name="Henrissat B."/>
            <person name="Wiebenga A."/>
            <person name="De Vries R.P."/>
            <person name="Grigoriev I.V."/>
            <person name="Mortensen U.H."/>
            <person name="Andersen M.R."/>
            <person name="Baker S.E."/>
        </authorList>
    </citation>
    <scope>NUCLEOTIDE SEQUENCE [LARGE SCALE GENOMIC DNA]</scope>
    <source>
        <strain evidence="1">CBS 113365</strain>
    </source>
</reference>
<sequence>MSILDSLRWLTDWTPYGPKCRSSSKHVFSYSHYGGVRRQYIICRNAPSITTQTHKQSINGEFTSLLPLIFRLHTFISKPKYIITMQLLSILPIAALAGTSLAVHWNVTLYTDTECTEYKWSYAGNQSYGCYSLETYNPTIQSIRAEIPEDWVFDGASGGACNDFHTFGGSGCWAQGQGFKSFQVYPQAS</sequence>
<dbReference type="GeneID" id="37209051"/>
<protein>
    <submittedName>
        <fullName evidence="1">Uncharacterized protein</fullName>
    </submittedName>
</protein>
<dbReference type="Proteomes" id="UP000248405">
    <property type="component" value="Unassembled WGS sequence"/>
</dbReference>
<proteinExistence type="predicted"/>
<dbReference type="AlphaFoldDB" id="A0A319D4S7"/>
<evidence type="ECO:0000313" key="1">
    <source>
        <dbReference type="EMBL" id="PYH75052.1"/>
    </source>
</evidence>
<name>A0A319D4S7_ASPVC</name>
<organism evidence="1 2">
    <name type="scientific">Aspergillus vadensis (strain CBS 113365 / IMI 142717 / IBT 24658)</name>
    <dbReference type="NCBI Taxonomy" id="1448311"/>
    <lineage>
        <taxon>Eukaryota</taxon>
        <taxon>Fungi</taxon>
        <taxon>Dikarya</taxon>
        <taxon>Ascomycota</taxon>
        <taxon>Pezizomycotina</taxon>
        <taxon>Eurotiomycetes</taxon>
        <taxon>Eurotiomycetidae</taxon>
        <taxon>Eurotiales</taxon>
        <taxon>Aspergillaceae</taxon>
        <taxon>Aspergillus</taxon>
        <taxon>Aspergillus subgen. Circumdati</taxon>
    </lineage>
</organism>
<accession>A0A319D4S7</accession>